<reference evidence="1 2" key="1">
    <citation type="submission" date="2024-11" db="EMBL/GenBank/DDBJ databases">
        <title>A near-complete genome assembly of Cinchona calisaya.</title>
        <authorList>
            <person name="Lian D.C."/>
            <person name="Zhao X.W."/>
            <person name="Wei L."/>
        </authorList>
    </citation>
    <scope>NUCLEOTIDE SEQUENCE [LARGE SCALE GENOMIC DNA]</scope>
    <source>
        <tissue evidence="1">Nenye</tissue>
    </source>
</reference>
<dbReference type="Proteomes" id="UP001630127">
    <property type="component" value="Unassembled WGS sequence"/>
</dbReference>
<dbReference type="AlphaFoldDB" id="A0ABD2ZAG0"/>
<evidence type="ECO:0000313" key="2">
    <source>
        <dbReference type="Proteomes" id="UP001630127"/>
    </source>
</evidence>
<comment type="caution">
    <text evidence="1">The sequence shown here is derived from an EMBL/GenBank/DDBJ whole genome shotgun (WGS) entry which is preliminary data.</text>
</comment>
<proteinExistence type="predicted"/>
<sequence length="120" mass="12313">MVPKIIQSSTDGDVAAIGSSSLKASDNGMVPACISLFSMATSVVVASRLDGEDVPLAGVILSNGEGADMVGAFLPVAVPSCDGEKIPTSNGTTNADSGEYYQCRVILHDPCIHTDMEILP</sequence>
<protein>
    <submittedName>
        <fullName evidence="1">Uncharacterized protein</fullName>
    </submittedName>
</protein>
<gene>
    <name evidence="1" type="ORF">ACH5RR_023368</name>
</gene>
<keyword evidence="2" id="KW-1185">Reference proteome</keyword>
<organism evidence="1 2">
    <name type="scientific">Cinchona calisaya</name>
    <dbReference type="NCBI Taxonomy" id="153742"/>
    <lineage>
        <taxon>Eukaryota</taxon>
        <taxon>Viridiplantae</taxon>
        <taxon>Streptophyta</taxon>
        <taxon>Embryophyta</taxon>
        <taxon>Tracheophyta</taxon>
        <taxon>Spermatophyta</taxon>
        <taxon>Magnoliopsida</taxon>
        <taxon>eudicotyledons</taxon>
        <taxon>Gunneridae</taxon>
        <taxon>Pentapetalae</taxon>
        <taxon>asterids</taxon>
        <taxon>lamiids</taxon>
        <taxon>Gentianales</taxon>
        <taxon>Rubiaceae</taxon>
        <taxon>Cinchonoideae</taxon>
        <taxon>Cinchoneae</taxon>
        <taxon>Cinchona</taxon>
    </lineage>
</organism>
<accession>A0ABD2ZAG0</accession>
<dbReference type="EMBL" id="JBJUIK010000010">
    <property type="protein sequence ID" value="KAL3516466.1"/>
    <property type="molecule type" value="Genomic_DNA"/>
</dbReference>
<evidence type="ECO:0000313" key="1">
    <source>
        <dbReference type="EMBL" id="KAL3516466.1"/>
    </source>
</evidence>
<name>A0ABD2ZAG0_9GENT</name>